<comment type="caution">
    <text evidence="2">The sequence shown here is derived from an EMBL/GenBank/DDBJ whole genome shotgun (WGS) entry which is preliminary data.</text>
</comment>
<dbReference type="Proteomes" id="UP000712281">
    <property type="component" value="Unassembled WGS sequence"/>
</dbReference>
<protein>
    <recommendedName>
        <fullName evidence="4">Btz domain-containing protein</fullName>
    </recommendedName>
</protein>
<feature type="region of interest" description="Disordered" evidence="1">
    <location>
        <begin position="56"/>
        <end position="86"/>
    </location>
</feature>
<evidence type="ECO:0000313" key="2">
    <source>
        <dbReference type="EMBL" id="KAF2581794.1"/>
    </source>
</evidence>
<feature type="region of interest" description="Disordered" evidence="1">
    <location>
        <begin position="98"/>
        <end position="330"/>
    </location>
</feature>
<evidence type="ECO:0000313" key="3">
    <source>
        <dbReference type="Proteomes" id="UP000712281"/>
    </source>
</evidence>
<dbReference type="AlphaFoldDB" id="A0A8S9JIH7"/>
<feature type="compositionally biased region" description="Basic and acidic residues" evidence="1">
    <location>
        <begin position="64"/>
        <end position="86"/>
    </location>
</feature>
<evidence type="ECO:0000256" key="1">
    <source>
        <dbReference type="SAM" id="MobiDB-lite"/>
    </source>
</evidence>
<dbReference type="EMBL" id="QGKW02001660">
    <property type="protein sequence ID" value="KAF2581794.1"/>
    <property type="molecule type" value="Genomic_DNA"/>
</dbReference>
<sequence length="330" mass="37850">MDSRVSIATGDYGRFGLNGIDLWHRGMNMEEYYKDGLHEDEGHYDDRARSYKGVVINGNGGQQDRGREKREYQGKGKGKMFEEGDSKWVKAADRECKTHNNNHCSGHRGEEESSRHRNYRREHSRTHQDDRARAPAGSRGERGARSEARMDVSKEGEVNGMEQSSQKEEKIQEPAKPSQAFLAELMETQGDQSKIRDEDEGHYDDRARSYKGVVINGDGGQQDRGREKREYQGKGKGKMFEEGDSKWVKAADRERKTHNNNHRSGHRGEEESSRHRNYRREHSRTHQDDRARAPAGSHGERGARSETRMDVSEEGEVNGMEQSSQKEEKI</sequence>
<gene>
    <name evidence="2" type="ORF">F2Q68_00005546</name>
</gene>
<reference evidence="2" key="1">
    <citation type="submission" date="2019-12" db="EMBL/GenBank/DDBJ databases">
        <title>Genome sequencing and annotation of Brassica cretica.</title>
        <authorList>
            <person name="Studholme D.J."/>
            <person name="Sarris P.F."/>
        </authorList>
    </citation>
    <scope>NUCLEOTIDE SEQUENCE</scope>
    <source>
        <strain evidence="2">PFS-001/15</strain>
        <tissue evidence="2">Leaf</tissue>
    </source>
</reference>
<accession>A0A8S9JIH7</accession>
<proteinExistence type="predicted"/>
<feature type="compositionally biased region" description="Basic and acidic residues" evidence="1">
    <location>
        <begin position="193"/>
        <end position="208"/>
    </location>
</feature>
<feature type="compositionally biased region" description="Basic and acidic residues" evidence="1">
    <location>
        <begin position="284"/>
        <end position="311"/>
    </location>
</feature>
<feature type="compositionally biased region" description="Basic and acidic residues" evidence="1">
    <location>
        <begin position="221"/>
        <end position="257"/>
    </location>
</feature>
<name>A0A8S9JIH7_BRACR</name>
<organism evidence="2 3">
    <name type="scientific">Brassica cretica</name>
    <name type="common">Mustard</name>
    <dbReference type="NCBI Taxonomy" id="69181"/>
    <lineage>
        <taxon>Eukaryota</taxon>
        <taxon>Viridiplantae</taxon>
        <taxon>Streptophyta</taxon>
        <taxon>Embryophyta</taxon>
        <taxon>Tracheophyta</taxon>
        <taxon>Spermatophyta</taxon>
        <taxon>Magnoliopsida</taxon>
        <taxon>eudicotyledons</taxon>
        <taxon>Gunneridae</taxon>
        <taxon>Pentapetalae</taxon>
        <taxon>rosids</taxon>
        <taxon>malvids</taxon>
        <taxon>Brassicales</taxon>
        <taxon>Brassicaceae</taxon>
        <taxon>Brassiceae</taxon>
        <taxon>Brassica</taxon>
    </lineage>
</organism>
<feature type="compositionally biased region" description="Basic and acidic residues" evidence="1">
    <location>
        <begin position="125"/>
        <end position="157"/>
    </location>
</feature>
<evidence type="ECO:0008006" key="4">
    <source>
        <dbReference type="Google" id="ProtNLM"/>
    </source>
</evidence>